<evidence type="ECO:0000256" key="3">
    <source>
        <dbReference type="ARBA" id="ARBA00022964"/>
    </source>
</evidence>
<dbReference type="CDD" id="cd10548">
    <property type="entry name" value="cupin_CDO"/>
    <property type="match status" value="1"/>
</dbReference>
<feature type="binding site" evidence="6">
    <location>
        <position position="62"/>
    </location>
    <ligand>
        <name>Fe cation</name>
        <dbReference type="ChEBI" id="CHEBI:24875"/>
        <note>catalytic</note>
    </ligand>
</feature>
<proteinExistence type="inferred from homology"/>
<evidence type="ECO:0000313" key="8">
    <source>
        <dbReference type="Proteomes" id="UP000622552"/>
    </source>
</evidence>
<name>A0A8J7GDQ5_9ACTN</name>
<reference evidence="7" key="1">
    <citation type="submission" date="2020-11" db="EMBL/GenBank/DDBJ databases">
        <title>Sequencing the genomes of 1000 actinobacteria strains.</title>
        <authorList>
            <person name="Klenk H.-P."/>
        </authorList>
    </citation>
    <scope>NUCLEOTIDE SEQUENCE</scope>
    <source>
        <strain evidence="7">DSM 45356</strain>
    </source>
</reference>
<dbReference type="RefSeq" id="WP_197001136.1">
    <property type="nucleotide sequence ID" value="NZ_BONS01000032.1"/>
</dbReference>
<evidence type="ECO:0000256" key="6">
    <source>
        <dbReference type="PIRSR" id="PIRSR610300-51"/>
    </source>
</evidence>
<evidence type="ECO:0000256" key="5">
    <source>
        <dbReference type="ARBA" id="ARBA00023004"/>
    </source>
</evidence>
<feature type="binding site" evidence="6">
    <location>
        <position position="60"/>
    </location>
    <ligand>
        <name>Fe cation</name>
        <dbReference type="ChEBI" id="CHEBI:24875"/>
        <note>catalytic</note>
    </ligand>
</feature>
<dbReference type="InterPro" id="IPR014710">
    <property type="entry name" value="RmlC-like_jellyroll"/>
</dbReference>
<evidence type="ECO:0000313" key="7">
    <source>
        <dbReference type="EMBL" id="MBG6133823.1"/>
    </source>
</evidence>
<keyword evidence="3" id="KW-0223">Dioxygenase</keyword>
<dbReference type="SUPFAM" id="SSF51182">
    <property type="entry name" value="RmlC-like cupins"/>
    <property type="match status" value="1"/>
</dbReference>
<keyword evidence="4" id="KW-0560">Oxidoreductase</keyword>
<dbReference type="AlphaFoldDB" id="A0A8J7GDQ5"/>
<feature type="binding site" evidence="6">
    <location>
        <position position="102"/>
    </location>
    <ligand>
        <name>Fe cation</name>
        <dbReference type="ChEBI" id="CHEBI:24875"/>
        <note>catalytic</note>
    </ligand>
</feature>
<dbReference type="Gene3D" id="2.60.120.10">
    <property type="entry name" value="Jelly Rolls"/>
    <property type="match status" value="1"/>
</dbReference>
<keyword evidence="8" id="KW-1185">Reference proteome</keyword>
<keyword evidence="5 6" id="KW-0408">Iron</keyword>
<dbReference type="InterPro" id="IPR011051">
    <property type="entry name" value="RmlC_Cupin_sf"/>
</dbReference>
<sequence>MSTAVLDLAELARACAATPASWPVTPRVDPDRRWYSRIGASEHHEVWLISWGPGQGTDLHDHGGASGAFTVVAGTLTEEQPYRQTENHPRGTTVDFGAHHVHRLTNRGTEPALSVHVYAPRLTTMTRYELDDAGLRVLGVDREGEAW</sequence>
<keyword evidence="2 6" id="KW-0479">Metal-binding</keyword>
<dbReference type="PANTHER" id="PTHR12918">
    <property type="entry name" value="CYSTEINE DIOXYGENASE"/>
    <property type="match status" value="1"/>
</dbReference>
<dbReference type="InterPro" id="IPR010300">
    <property type="entry name" value="CDO_1"/>
</dbReference>
<protein>
    <submittedName>
        <fullName evidence="7">Putative metal-dependent enzyme (Double-stranded beta helix superfamily)</fullName>
    </submittedName>
</protein>
<evidence type="ECO:0000256" key="2">
    <source>
        <dbReference type="ARBA" id="ARBA00022723"/>
    </source>
</evidence>
<accession>A0A8J7GDQ5</accession>
<comment type="caution">
    <text evidence="7">The sequence shown here is derived from an EMBL/GenBank/DDBJ whole genome shotgun (WGS) entry which is preliminary data.</text>
</comment>
<dbReference type="Proteomes" id="UP000622552">
    <property type="component" value="Unassembled WGS sequence"/>
</dbReference>
<dbReference type="GO" id="GO:0008198">
    <property type="term" value="F:ferrous iron binding"/>
    <property type="evidence" value="ECO:0007669"/>
    <property type="project" value="TreeGrafter"/>
</dbReference>
<comment type="similarity">
    <text evidence="1">Belongs to the cysteine dioxygenase family.</text>
</comment>
<evidence type="ECO:0000256" key="4">
    <source>
        <dbReference type="ARBA" id="ARBA00023002"/>
    </source>
</evidence>
<organism evidence="7 8">
    <name type="scientific">Longispora fulva</name>
    <dbReference type="NCBI Taxonomy" id="619741"/>
    <lineage>
        <taxon>Bacteria</taxon>
        <taxon>Bacillati</taxon>
        <taxon>Actinomycetota</taxon>
        <taxon>Actinomycetes</taxon>
        <taxon>Micromonosporales</taxon>
        <taxon>Micromonosporaceae</taxon>
        <taxon>Longispora</taxon>
    </lineage>
</organism>
<evidence type="ECO:0000256" key="1">
    <source>
        <dbReference type="ARBA" id="ARBA00006622"/>
    </source>
</evidence>
<gene>
    <name evidence="7" type="ORF">IW245_000017</name>
</gene>
<dbReference type="GO" id="GO:0016702">
    <property type="term" value="F:oxidoreductase activity, acting on single donors with incorporation of molecular oxygen, incorporation of two atoms of oxygen"/>
    <property type="evidence" value="ECO:0007669"/>
    <property type="project" value="InterPro"/>
</dbReference>
<dbReference type="Pfam" id="PF05995">
    <property type="entry name" value="CDO_I"/>
    <property type="match status" value="1"/>
</dbReference>
<dbReference type="EMBL" id="JADOUF010000001">
    <property type="protein sequence ID" value="MBG6133823.1"/>
    <property type="molecule type" value="Genomic_DNA"/>
</dbReference>
<dbReference type="PANTHER" id="PTHR12918:SF1">
    <property type="entry name" value="CYSTEINE DIOXYGENASE TYPE 1"/>
    <property type="match status" value="1"/>
</dbReference>